<name>A0AAW1VVB6_RUBAR</name>
<accession>A0AAW1VVB6</accession>
<organism evidence="2 3">
    <name type="scientific">Rubus argutus</name>
    <name type="common">Southern blackberry</name>
    <dbReference type="NCBI Taxonomy" id="59490"/>
    <lineage>
        <taxon>Eukaryota</taxon>
        <taxon>Viridiplantae</taxon>
        <taxon>Streptophyta</taxon>
        <taxon>Embryophyta</taxon>
        <taxon>Tracheophyta</taxon>
        <taxon>Spermatophyta</taxon>
        <taxon>Magnoliopsida</taxon>
        <taxon>eudicotyledons</taxon>
        <taxon>Gunneridae</taxon>
        <taxon>Pentapetalae</taxon>
        <taxon>rosids</taxon>
        <taxon>fabids</taxon>
        <taxon>Rosales</taxon>
        <taxon>Rosaceae</taxon>
        <taxon>Rosoideae</taxon>
        <taxon>Rosoideae incertae sedis</taxon>
        <taxon>Rubus</taxon>
    </lineage>
</organism>
<keyword evidence="3" id="KW-1185">Reference proteome</keyword>
<proteinExistence type="predicted"/>
<reference evidence="2 3" key="1">
    <citation type="journal article" date="2023" name="G3 (Bethesda)">
        <title>A chromosome-length genome assembly and annotation of blackberry (Rubus argutus, cv. 'Hillquist').</title>
        <authorList>
            <person name="Bruna T."/>
            <person name="Aryal R."/>
            <person name="Dudchenko O."/>
            <person name="Sargent D.J."/>
            <person name="Mead D."/>
            <person name="Buti M."/>
            <person name="Cavallini A."/>
            <person name="Hytonen T."/>
            <person name="Andres J."/>
            <person name="Pham M."/>
            <person name="Weisz D."/>
            <person name="Mascagni F."/>
            <person name="Usai G."/>
            <person name="Natali L."/>
            <person name="Bassil N."/>
            <person name="Fernandez G.E."/>
            <person name="Lomsadze A."/>
            <person name="Armour M."/>
            <person name="Olukolu B."/>
            <person name="Poorten T."/>
            <person name="Britton C."/>
            <person name="Davik J."/>
            <person name="Ashrafi H."/>
            <person name="Aiden E.L."/>
            <person name="Borodovsky M."/>
            <person name="Worthington M."/>
        </authorList>
    </citation>
    <scope>NUCLEOTIDE SEQUENCE [LARGE SCALE GENOMIC DNA]</scope>
    <source>
        <strain evidence="2">PI 553951</strain>
    </source>
</reference>
<evidence type="ECO:0000313" key="3">
    <source>
        <dbReference type="Proteomes" id="UP001457282"/>
    </source>
</evidence>
<evidence type="ECO:0000256" key="1">
    <source>
        <dbReference type="SAM" id="MobiDB-lite"/>
    </source>
</evidence>
<dbReference type="EMBL" id="JBEDUW010000007">
    <property type="protein sequence ID" value="KAK9911987.1"/>
    <property type="molecule type" value="Genomic_DNA"/>
</dbReference>
<sequence>MLPQPRSQIQKQAKLPHSVVLSEPRHLHPSSPELLKATTKSNPIRSPFPLPPSISAGPPLGYDVLHSYELASDHWIPGEISTLPFPSGNSPQIQRVSELLPTGMWNDVLVSSLFEPAIAQKILSILLSLNPSSDLEFGTEWAFLSS</sequence>
<feature type="compositionally biased region" description="Polar residues" evidence="1">
    <location>
        <begin position="1"/>
        <end position="11"/>
    </location>
</feature>
<dbReference type="AlphaFoldDB" id="A0AAW1VVB6"/>
<feature type="region of interest" description="Disordered" evidence="1">
    <location>
        <begin position="1"/>
        <end position="52"/>
    </location>
</feature>
<dbReference type="Proteomes" id="UP001457282">
    <property type="component" value="Unassembled WGS sequence"/>
</dbReference>
<comment type="caution">
    <text evidence="2">The sequence shown here is derived from an EMBL/GenBank/DDBJ whole genome shotgun (WGS) entry which is preliminary data.</text>
</comment>
<protein>
    <submittedName>
        <fullName evidence="2">Uncharacterized protein</fullName>
    </submittedName>
</protein>
<gene>
    <name evidence="2" type="ORF">M0R45_035863</name>
</gene>
<evidence type="ECO:0000313" key="2">
    <source>
        <dbReference type="EMBL" id="KAK9911987.1"/>
    </source>
</evidence>